<evidence type="ECO:0000313" key="1">
    <source>
        <dbReference type="EMBL" id="SFL89015.1"/>
    </source>
</evidence>
<sequence length="819" mass="89369">MSKQTTPVATAQSYAALREKLGKHYAPEGLYLQNKQLPFVGRVACNVARLETGSWNEIVIDYEVGAAGLADGGWFKATFKFYSDWALFQTSDPTAANYISAEYQSGKLVAGQSAASVQSLSVRFDQKGHERPYQKSIIVDVVDGYLNAGDHIIIRLGDRRGGGPGTRVQTFTEDRFRFRCYVDPLGTSRFAAVPGDIVIDMAAGAPARLLLAGPRFARPGERVPFRVSAQDRWGNVCQAAGGAIRLRAYAAAGAAADGAAAAAAAAEPLYDKLLPLPEQGWASVGADDLPADADLRVVAELVGGRDVKPASALLSVDRRFGAPRSFYADLHVHAGDTVGTNSPAYNAAYARDVGGIDVLGYTANDFQITDANWQLGVDTVEEFNRPGHFVCYPVQEWCGSSTAGGDHNVVFLGDAAPDFPYNKRGEHNRTFLWNEDMKGAAVETGRWPVEELWAAYVDEPEQHLIMPHVGGRRYIPDWHHPGLERLVEIASSWGHFGWLYQDVIARGYQIGVAASGDEHRGRPGGGPPGTQVFGVHGGLTGVLAEQLDRASIGRALRARHTWATTGEHTALLVKAGRHVQGDAFRADGPLSVDYQFLGAAGWDEIAAYDHTGRIWRRNLHQELGFSERLIRLRWGGARIPDRYRWASWKGRITVSNGTVNRYQSHGFEHGEEVCWRDGPTGIAFRSDTYGDADSIDLDVSNLRNCTIKVEGTIDSYVKVGDPLQRNPFVHAPEFSWQISGAQLLEEGGLRLELGGAELFLALERLTEQALPAEVSGTLEIAPHNGPFGHRPVYFFGRQRDDSKVWSSALFVTFDPTAPA</sequence>
<proteinExistence type="predicted"/>
<dbReference type="Gene3D" id="3.20.20.140">
    <property type="entry name" value="Metal-dependent hydrolases"/>
    <property type="match status" value="1"/>
</dbReference>
<gene>
    <name evidence="1" type="ORF">SAMN02982985_01893</name>
</gene>
<evidence type="ECO:0008006" key="3">
    <source>
        <dbReference type="Google" id="ProtNLM"/>
    </source>
</evidence>
<dbReference type="RefSeq" id="WP_093386823.1">
    <property type="nucleotide sequence ID" value="NZ_FOTW01000009.1"/>
</dbReference>
<dbReference type="OrthoDB" id="543560at2"/>
<evidence type="ECO:0000313" key="2">
    <source>
        <dbReference type="Proteomes" id="UP000199470"/>
    </source>
</evidence>
<accession>A0A1I4LD98</accession>
<name>A0A1I4LD98_9BURK</name>
<dbReference type="STRING" id="758825.SAMN02982985_01893"/>
<reference evidence="1 2" key="1">
    <citation type="submission" date="2016-10" db="EMBL/GenBank/DDBJ databases">
        <authorList>
            <person name="de Groot N.N."/>
        </authorList>
    </citation>
    <scope>NUCLEOTIDE SEQUENCE [LARGE SCALE GENOMIC DNA]</scope>
    <source>
        <strain evidence="1 2">ATCC 43154</strain>
    </source>
</reference>
<protein>
    <recommendedName>
        <fullName evidence="3">DUF3604 domain-containing protein</fullName>
    </recommendedName>
</protein>
<dbReference type="Proteomes" id="UP000199470">
    <property type="component" value="Unassembled WGS sequence"/>
</dbReference>
<organism evidence="1 2">
    <name type="scientific">Rugamonas rubra</name>
    <dbReference type="NCBI Taxonomy" id="758825"/>
    <lineage>
        <taxon>Bacteria</taxon>
        <taxon>Pseudomonadati</taxon>
        <taxon>Pseudomonadota</taxon>
        <taxon>Betaproteobacteria</taxon>
        <taxon>Burkholderiales</taxon>
        <taxon>Oxalobacteraceae</taxon>
        <taxon>Telluria group</taxon>
        <taxon>Rugamonas</taxon>
    </lineage>
</organism>
<dbReference type="EMBL" id="FOTW01000009">
    <property type="protein sequence ID" value="SFL89015.1"/>
    <property type="molecule type" value="Genomic_DNA"/>
</dbReference>
<keyword evidence="2" id="KW-1185">Reference proteome</keyword>
<dbReference type="AlphaFoldDB" id="A0A1I4LD98"/>